<sequence>MKKQILLLAAMLVGSFAGAQTVQQGTVTMGPSYANQVYFKFATPGVTNAYPHSSWDVAFYRKSAMAFATRINDAKGIEVYQASNTVSNWASIDVSQVANWTRLYNSDIEWTKGAFDYGTATYGWGEYNMANHHVTGSIIFVLKYPNGTYKKFKIDDFFGGYTFTYATWNTGTSTWSADQTKVVANATNPNHIFNYFSLETDAAVTAEPASADWDLIFTKFTTDYPMGGTTTKYQVTGALHHPDVKVAKNVEPGGVMNTANLTFAPAINTIGYDWKTFTGSTYTIDGSKAYYVKQANGTVYRVVFTSFVGSSTGVITFNYQDVTSALGTVSFEDKIAFGIYPNPSFDKKINLIYDSKENMDANSKVSIYSMTGAKVFETAIETAQGFYSRELDLSALGTGIYILNLESGSSTITKKVILK</sequence>
<evidence type="ECO:0000259" key="3">
    <source>
        <dbReference type="Pfam" id="PF18962"/>
    </source>
</evidence>
<gene>
    <name evidence="4" type="ORF">E6C50_09925</name>
</gene>
<keyword evidence="5" id="KW-1185">Reference proteome</keyword>
<feature type="signal peptide" evidence="2">
    <location>
        <begin position="1"/>
        <end position="19"/>
    </location>
</feature>
<accession>A0A4S3ZXB4</accession>
<feature type="chain" id="PRO_5020711649" evidence="2">
    <location>
        <begin position="20"/>
        <end position="419"/>
    </location>
</feature>
<protein>
    <submittedName>
        <fullName evidence="4">T9SS type A sorting domain-containing protein</fullName>
    </submittedName>
</protein>
<evidence type="ECO:0000256" key="1">
    <source>
        <dbReference type="ARBA" id="ARBA00022729"/>
    </source>
</evidence>
<name>A0A4S3ZXB4_9FLAO</name>
<evidence type="ECO:0000256" key="2">
    <source>
        <dbReference type="SAM" id="SignalP"/>
    </source>
</evidence>
<dbReference type="EMBL" id="SSNZ01000003">
    <property type="protein sequence ID" value="THF50537.1"/>
    <property type="molecule type" value="Genomic_DNA"/>
</dbReference>
<reference evidence="4 5" key="1">
    <citation type="submission" date="2019-04" db="EMBL/GenBank/DDBJ databases">
        <title>Flavobacterium sp. nov. isolated from construction timber.</title>
        <authorList>
            <person name="Lin S.-Y."/>
            <person name="Chang C.-T."/>
            <person name="Young C.-C."/>
        </authorList>
    </citation>
    <scope>NUCLEOTIDE SEQUENCE [LARGE SCALE GENOMIC DNA]</scope>
    <source>
        <strain evidence="4 5">CC-CTC003</strain>
    </source>
</reference>
<organism evidence="4 5">
    <name type="scientific">Flavobacterium supellecticarium</name>
    <dbReference type="NCBI Taxonomy" id="2565924"/>
    <lineage>
        <taxon>Bacteria</taxon>
        <taxon>Pseudomonadati</taxon>
        <taxon>Bacteroidota</taxon>
        <taxon>Flavobacteriia</taxon>
        <taxon>Flavobacteriales</taxon>
        <taxon>Flavobacteriaceae</taxon>
        <taxon>Flavobacterium</taxon>
    </lineage>
</organism>
<dbReference type="Proteomes" id="UP000307507">
    <property type="component" value="Unassembled WGS sequence"/>
</dbReference>
<dbReference type="InterPro" id="IPR026444">
    <property type="entry name" value="Secre_tail"/>
</dbReference>
<dbReference type="OrthoDB" id="629570at2"/>
<comment type="caution">
    <text evidence="4">The sequence shown here is derived from an EMBL/GenBank/DDBJ whole genome shotgun (WGS) entry which is preliminary data.</text>
</comment>
<keyword evidence="1 2" id="KW-0732">Signal</keyword>
<dbReference type="Pfam" id="PF18962">
    <property type="entry name" value="Por_Secre_tail"/>
    <property type="match status" value="1"/>
</dbReference>
<dbReference type="NCBIfam" id="TIGR04183">
    <property type="entry name" value="Por_Secre_tail"/>
    <property type="match status" value="1"/>
</dbReference>
<dbReference type="AlphaFoldDB" id="A0A4S3ZXB4"/>
<proteinExistence type="predicted"/>
<evidence type="ECO:0000313" key="5">
    <source>
        <dbReference type="Proteomes" id="UP000307507"/>
    </source>
</evidence>
<evidence type="ECO:0000313" key="4">
    <source>
        <dbReference type="EMBL" id="THF50537.1"/>
    </source>
</evidence>
<dbReference type="RefSeq" id="WP_136403078.1">
    <property type="nucleotide sequence ID" value="NZ_SSNZ01000003.1"/>
</dbReference>
<feature type="domain" description="Secretion system C-terminal sorting" evidence="3">
    <location>
        <begin position="339"/>
        <end position="417"/>
    </location>
</feature>